<dbReference type="InterPro" id="IPR035892">
    <property type="entry name" value="C2_domain_sf"/>
</dbReference>
<dbReference type="InterPro" id="IPR043541">
    <property type="entry name" value="SYT14/14L/16"/>
</dbReference>
<dbReference type="OrthoDB" id="5978493at2759"/>
<feature type="compositionally biased region" description="Polar residues" evidence="2">
    <location>
        <begin position="101"/>
        <end position="111"/>
    </location>
</feature>
<evidence type="ECO:0000313" key="4">
    <source>
        <dbReference type="Ensembl" id="ENSECRP00000020985.1"/>
    </source>
</evidence>
<evidence type="ECO:0000259" key="3">
    <source>
        <dbReference type="PROSITE" id="PS50004"/>
    </source>
</evidence>
<feature type="compositionally biased region" description="Low complexity" evidence="2">
    <location>
        <begin position="112"/>
        <end position="123"/>
    </location>
</feature>
<dbReference type="Gene3D" id="2.60.40.150">
    <property type="entry name" value="C2 domain"/>
    <property type="match status" value="2"/>
</dbReference>
<dbReference type="CDD" id="cd08408">
    <property type="entry name" value="C2B_Synaptotagmin-14_16"/>
    <property type="match status" value="1"/>
</dbReference>
<sequence>MASSQETQNVFQPLSSWITRISDAMSSTFLNIGQGMGKGEPNQNTSVDKEEDSKSETQKGDDSSMKSIDSEIPKEDGHGEKDSLNDSLDSSSKAKFKSNGHQRTSSAGIDNSSTSGASSDTWSMPSSLLEEQLDTIHEDGQEDTDCHSLYPEVKNVNSYGDDEDLSTSSDSEEEVIKQFEISVSRSQSFRSGVNEKAIQAGSERRQKFTRLLSNQEEGSTEASECEDVNDGSCNEVQLHCDEDRRSLGSHLASDMVATEGATDGSQEMETAFDNQSKDMTDVTDSSSAWSPEDQEADNTPSGPADVRPPISKCGDLIIILDYKATSQKMLLTVVRAEQIPDKDRSGVDSWQVHVVLLPGKKQRYKTAVQRGTVPVFNETFRFSKLEVDELRSSALRFRLYAVSKISREKMMGEKLFHLGGVNQGCEMEATLVLEPRINLSSGDSRPSMVAISPSDSASSTQSLTHGGVPELLVGLAYNPTTGRLSVEVIKGSHFRNLAINRPPDTYGKLTLLNSVGQEISRCKTSIRRGQPNPIFKETFIFQVALFQLSDVTLMISIYSRRSMKRKEMIGWISLGQNSSGEEEQEHWLDMKESKGQQVCRWHVLLES</sequence>
<dbReference type="SMART" id="SM00239">
    <property type="entry name" value="C2"/>
    <property type="match status" value="2"/>
</dbReference>
<feature type="region of interest" description="Disordered" evidence="2">
    <location>
        <begin position="194"/>
        <end position="230"/>
    </location>
</feature>
<evidence type="ECO:0000256" key="1">
    <source>
        <dbReference type="ARBA" id="ARBA00006996"/>
    </source>
</evidence>
<reference evidence="4" key="2">
    <citation type="submission" date="2025-08" db="UniProtKB">
        <authorList>
            <consortium name="Ensembl"/>
        </authorList>
    </citation>
    <scope>IDENTIFICATION</scope>
</reference>
<dbReference type="SUPFAM" id="SSF49562">
    <property type="entry name" value="C2 domain (Calcium/lipid-binding domain, CaLB)"/>
    <property type="match status" value="2"/>
</dbReference>
<feature type="compositionally biased region" description="Basic and acidic residues" evidence="2">
    <location>
        <begin position="47"/>
        <end position="84"/>
    </location>
</feature>
<gene>
    <name evidence="4" type="primary">SYT16</name>
</gene>
<comment type="similarity">
    <text evidence="1">Belongs to the synaptotagmin family.</text>
</comment>
<feature type="domain" description="C2" evidence="3">
    <location>
        <begin position="312"/>
        <end position="431"/>
    </location>
</feature>
<name>A0A8C4SX69_ERPCA</name>
<keyword evidence="5" id="KW-1185">Reference proteome</keyword>
<feature type="region of interest" description="Disordered" evidence="2">
    <location>
        <begin position="273"/>
        <end position="308"/>
    </location>
</feature>
<dbReference type="PANTHER" id="PTHR46129:SF4">
    <property type="entry name" value="SYNAPTOTAGMIN-16"/>
    <property type="match status" value="1"/>
</dbReference>
<dbReference type="Pfam" id="PF00168">
    <property type="entry name" value="C2"/>
    <property type="match status" value="2"/>
</dbReference>
<organism evidence="4 5">
    <name type="scientific">Erpetoichthys calabaricus</name>
    <name type="common">Rope fish</name>
    <name type="synonym">Calamoichthys calabaricus</name>
    <dbReference type="NCBI Taxonomy" id="27687"/>
    <lineage>
        <taxon>Eukaryota</taxon>
        <taxon>Metazoa</taxon>
        <taxon>Chordata</taxon>
        <taxon>Craniata</taxon>
        <taxon>Vertebrata</taxon>
        <taxon>Euteleostomi</taxon>
        <taxon>Actinopterygii</taxon>
        <taxon>Polypteriformes</taxon>
        <taxon>Polypteridae</taxon>
        <taxon>Erpetoichthys</taxon>
    </lineage>
</organism>
<feature type="domain" description="C2" evidence="3">
    <location>
        <begin position="467"/>
        <end position="602"/>
    </location>
</feature>
<feature type="compositionally biased region" description="Acidic residues" evidence="2">
    <location>
        <begin position="160"/>
        <end position="173"/>
    </location>
</feature>
<reference evidence="4" key="3">
    <citation type="submission" date="2025-09" db="UniProtKB">
        <authorList>
            <consortium name="Ensembl"/>
        </authorList>
    </citation>
    <scope>IDENTIFICATION</scope>
</reference>
<dbReference type="Proteomes" id="UP000694620">
    <property type="component" value="Chromosome 16"/>
</dbReference>
<dbReference type="RefSeq" id="XP_051775921.1">
    <property type="nucleotide sequence ID" value="XM_051919961.1"/>
</dbReference>
<dbReference type="GeneID" id="114666928"/>
<protein>
    <submittedName>
        <fullName evidence="4">Synaptotagmin 16</fullName>
    </submittedName>
</protein>
<dbReference type="FunFam" id="2.60.40.150:FF:000062">
    <property type="entry name" value="synaptotagmin-14 isoform X1"/>
    <property type="match status" value="1"/>
</dbReference>
<dbReference type="AlphaFoldDB" id="A0A8C4SX69"/>
<dbReference type="Ensembl" id="ENSECRT00000021438.1">
    <property type="protein sequence ID" value="ENSECRP00000020985.1"/>
    <property type="gene ID" value="ENSECRG00000014131.1"/>
</dbReference>
<proteinExistence type="inferred from homology"/>
<dbReference type="PANTHER" id="PTHR46129">
    <property type="entry name" value="SYNAPTOTAGMIN 14, ISOFORM D"/>
    <property type="match status" value="1"/>
</dbReference>
<reference evidence="4" key="1">
    <citation type="submission" date="2021-06" db="EMBL/GenBank/DDBJ databases">
        <authorList>
            <consortium name="Wellcome Sanger Institute Data Sharing"/>
        </authorList>
    </citation>
    <scope>NUCLEOTIDE SEQUENCE [LARGE SCALE GENOMIC DNA]</scope>
</reference>
<dbReference type="PROSITE" id="PS50004">
    <property type="entry name" value="C2"/>
    <property type="match status" value="2"/>
</dbReference>
<evidence type="ECO:0000256" key="2">
    <source>
        <dbReference type="SAM" id="MobiDB-lite"/>
    </source>
</evidence>
<dbReference type="RefSeq" id="XP_028677802.1">
    <property type="nucleotide sequence ID" value="XM_028821969.2"/>
</dbReference>
<dbReference type="CDD" id="cd08389">
    <property type="entry name" value="C2A_Synaptotagmin-14_16"/>
    <property type="match status" value="1"/>
</dbReference>
<dbReference type="GeneTree" id="ENSGT00940000159673"/>
<accession>A0A8C4SX69</accession>
<evidence type="ECO:0000313" key="5">
    <source>
        <dbReference type="Proteomes" id="UP000694620"/>
    </source>
</evidence>
<dbReference type="InterPro" id="IPR000008">
    <property type="entry name" value="C2_dom"/>
</dbReference>
<feature type="compositionally biased region" description="Polar residues" evidence="2">
    <location>
        <begin position="211"/>
        <end position="222"/>
    </location>
</feature>
<dbReference type="RefSeq" id="XP_051775920.1">
    <property type="nucleotide sequence ID" value="XM_051919960.1"/>
</dbReference>
<dbReference type="GO" id="GO:0005543">
    <property type="term" value="F:phospholipid binding"/>
    <property type="evidence" value="ECO:0007669"/>
    <property type="project" value="TreeGrafter"/>
</dbReference>
<feature type="region of interest" description="Disordered" evidence="2">
    <location>
        <begin position="30"/>
        <end position="173"/>
    </location>
</feature>